<reference evidence="3" key="1">
    <citation type="submission" date="2020-12" db="EMBL/GenBank/DDBJ databases">
        <title>Metabolic potential, ecology and presence of endohyphal bacteria is reflected in genomic diversity of Mucoromycotina.</title>
        <authorList>
            <person name="Muszewska A."/>
            <person name="Okrasinska A."/>
            <person name="Steczkiewicz K."/>
            <person name="Drgas O."/>
            <person name="Orlowska M."/>
            <person name="Perlinska-Lenart U."/>
            <person name="Aleksandrzak-Piekarczyk T."/>
            <person name="Szatraj K."/>
            <person name="Zielenkiewicz U."/>
            <person name="Pilsyk S."/>
            <person name="Malc E."/>
            <person name="Mieczkowski P."/>
            <person name="Kruszewska J.S."/>
            <person name="Biernat P."/>
            <person name="Pawlowska J."/>
        </authorList>
    </citation>
    <scope>NUCLEOTIDE SEQUENCE</scope>
    <source>
        <strain evidence="3">CBS 226.32</strain>
    </source>
</reference>
<protein>
    <recommendedName>
        <fullName evidence="2">Chromo domain-containing protein</fullName>
    </recommendedName>
</protein>
<comment type="caution">
    <text evidence="3">The sequence shown here is derived from an EMBL/GenBank/DDBJ whole genome shotgun (WGS) entry which is preliminary data.</text>
</comment>
<dbReference type="Pfam" id="PF00385">
    <property type="entry name" value="Chromo"/>
    <property type="match status" value="1"/>
</dbReference>
<dbReference type="SMART" id="SM00298">
    <property type="entry name" value="CHROMO"/>
    <property type="match status" value="1"/>
</dbReference>
<evidence type="ECO:0000313" key="4">
    <source>
        <dbReference type="Proteomes" id="UP000650833"/>
    </source>
</evidence>
<dbReference type="Gene3D" id="2.40.50.40">
    <property type="match status" value="1"/>
</dbReference>
<dbReference type="EMBL" id="JAEPRC010000119">
    <property type="protein sequence ID" value="KAG2208001.1"/>
    <property type="molecule type" value="Genomic_DNA"/>
</dbReference>
<dbReference type="InterPro" id="IPR016197">
    <property type="entry name" value="Chromo-like_dom_sf"/>
</dbReference>
<feature type="domain" description="Chromo" evidence="2">
    <location>
        <begin position="64"/>
        <end position="122"/>
    </location>
</feature>
<gene>
    <name evidence="3" type="ORF">INT46_010367</name>
</gene>
<proteinExistence type="predicted"/>
<name>A0A8H7RBB8_9FUNG</name>
<evidence type="ECO:0000313" key="3">
    <source>
        <dbReference type="EMBL" id="KAG2208001.1"/>
    </source>
</evidence>
<evidence type="ECO:0000259" key="2">
    <source>
        <dbReference type="PROSITE" id="PS50013"/>
    </source>
</evidence>
<dbReference type="SUPFAM" id="SSF54160">
    <property type="entry name" value="Chromo domain-like"/>
    <property type="match status" value="1"/>
</dbReference>
<sequence length="185" mass="21301">MVRIPTLKGSLMPSYEGPYTVIRKTKGGSYVLQNETGVLMSRDYAPKELKVVSKDNIEDDSETYEIEDILDHKGTGNNIEYKIRRKGYSHEHNSWLKPEMITHESTIQQYWRRRLGKDYKPYKNSKPLSFSGTLKSNKKGKLRDADKLLVSLQDSITPMNATTADINKKRKHTTDNPAELPQDLR</sequence>
<evidence type="ECO:0000256" key="1">
    <source>
        <dbReference type="SAM" id="MobiDB-lite"/>
    </source>
</evidence>
<feature type="region of interest" description="Disordered" evidence="1">
    <location>
        <begin position="161"/>
        <end position="185"/>
    </location>
</feature>
<dbReference type="PROSITE" id="PS50013">
    <property type="entry name" value="CHROMO_2"/>
    <property type="match status" value="1"/>
</dbReference>
<dbReference type="AlphaFoldDB" id="A0A8H7RBB8"/>
<dbReference type="OrthoDB" id="10267344at2759"/>
<dbReference type="Proteomes" id="UP000650833">
    <property type="component" value="Unassembled WGS sequence"/>
</dbReference>
<keyword evidence="4" id="KW-1185">Reference proteome</keyword>
<dbReference type="InterPro" id="IPR023780">
    <property type="entry name" value="Chromo_domain"/>
</dbReference>
<accession>A0A8H7RBB8</accession>
<dbReference type="InterPro" id="IPR000953">
    <property type="entry name" value="Chromo/chromo_shadow_dom"/>
</dbReference>
<organism evidence="3 4">
    <name type="scientific">Mucor plumbeus</name>
    <dbReference type="NCBI Taxonomy" id="97098"/>
    <lineage>
        <taxon>Eukaryota</taxon>
        <taxon>Fungi</taxon>
        <taxon>Fungi incertae sedis</taxon>
        <taxon>Mucoromycota</taxon>
        <taxon>Mucoromycotina</taxon>
        <taxon>Mucoromycetes</taxon>
        <taxon>Mucorales</taxon>
        <taxon>Mucorineae</taxon>
        <taxon>Mucoraceae</taxon>
        <taxon>Mucor</taxon>
    </lineage>
</organism>